<organism evidence="1 2">
    <name type="scientific">Skeletonema marinoi</name>
    <dbReference type="NCBI Taxonomy" id="267567"/>
    <lineage>
        <taxon>Eukaryota</taxon>
        <taxon>Sar</taxon>
        <taxon>Stramenopiles</taxon>
        <taxon>Ochrophyta</taxon>
        <taxon>Bacillariophyta</taxon>
        <taxon>Coscinodiscophyceae</taxon>
        <taxon>Thalassiosirophycidae</taxon>
        <taxon>Thalassiosirales</taxon>
        <taxon>Skeletonemataceae</taxon>
        <taxon>Skeletonema</taxon>
        <taxon>Skeletonema marinoi-dohrnii complex</taxon>
    </lineage>
</organism>
<dbReference type="CDD" id="cd07067">
    <property type="entry name" value="HP_PGM_like"/>
    <property type="match status" value="1"/>
</dbReference>
<dbReference type="InterPro" id="IPR029033">
    <property type="entry name" value="His_PPase_superfam"/>
</dbReference>
<keyword evidence="2" id="KW-1185">Reference proteome</keyword>
<dbReference type="EMBL" id="JATAAI010000021">
    <property type="protein sequence ID" value="KAK1738311.1"/>
    <property type="molecule type" value="Genomic_DNA"/>
</dbReference>
<accession>A0AAD9D8N4</accession>
<dbReference type="PANTHER" id="PTHR16469">
    <property type="entry name" value="UBIQUITIN-ASSOCIATED AND SH3 DOMAIN-CONTAINING BA-RELATED"/>
    <property type="match status" value="1"/>
</dbReference>
<dbReference type="SMART" id="SM00855">
    <property type="entry name" value="PGAM"/>
    <property type="match status" value="1"/>
</dbReference>
<gene>
    <name evidence="1" type="ORF">QTG54_010980</name>
</gene>
<dbReference type="SUPFAM" id="SSF53254">
    <property type="entry name" value="Phosphoglycerate mutase-like"/>
    <property type="match status" value="1"/>
</dbReference>
<sequence length="294" mass="32462">MAPSLLHQETTDGDVISRIFLVRHGDRFDYANPSWVDSAKKSGCLVTDPPLSALGHRQASETAAYLQKIIKENTPNNEDNEEGGSGGIHKILVSPYLRVIQTATPTAHAFGIPLSIENGLSEAHATATVLPTPHQRFAYFPMLDPNYNSLLNVKPTPGFYCPKTGFACEAFAGRYCQRMETFARCLERTHYGQTIVMFSHAASVALVAAFLRCSMTDLKFAPCGVYHLERVNDGPWKIVQSGHDNTSYVKENSPTTYPWGFSGKYFEENDGKYFGSSEGIDLDYFVGAPDNCNL</sequence>
<reference evidence="1" key="1">
    <citation type="submission" date="2023-06" db="EMBL/GenBank/DDBJ databases">
        <title>Survivors Of The Sea: Transcriptome response of Skeletonema marinoi to long-term dormancy.</title>
        <authorList>
            <person name="Pinder M.I.M."/>
            <person name="Kourtchenko O."/>
            <person name="Robertson E.K."/>
            <person name="Larsson T."/>
            <person name="Maumus F."/>
            <person name="Osuna-Cruz C.M."/>
            <person name="Vancaester E."/>
            <person name="Stenow R."/>
            <person name="Vandepoele K."/>
            <person name="Ploug H."/>
            <person name="Bruchert V."/>
            <person name="Godhe A."/>
            <person name="Topel M."/>
        </authorList>
    </citation>
    <scope>NUCLEOTIDE SEQUENCE</scope>
    <source>
        <strain evidence="1">R05AC</strain>
    </source>
</reference>
<dbReference type="PANTHER" id="PTHR16469:SF27">
    <property type="entry name" value="UBIQUITIN-ASSOCIATED AND SH3 DOMAIN-CONTAINING BA-RELATED"/>
    <property type="match status" value="1"/>
</dbReference>
<dbReference type="InterPro" id="IPR013078">
    <property type="entry name" value="His_Pase_superF_clade-1"/>
</dbReference>
<dbReference type="InterPro" id="IPR051710">
    <property type="entry name" value="Phosphatase_SH3-domain"/>
</dbReference>
<proteinExistence type="predicted"/>
<comment type="caution">
    <text evidence="1">The sequence shown here is derived from an EMBL/GenBank/DDBJ whole genome shotgun (WGS) entry which is preliminary data.</text>
</comment>
<evidence type="ECO:0000313" key="2">
    <source>
        <dbReference type="Proteomes" id="UP001224775"/>
    </source>
</evidence>
<dbReference type="Pfam" id="PF00300">
    <property type="entry name" value="His_Phos_1"/>
    <property type="match status" value="1"/>
</dbReference>
<dbReference type="Proteomes" id="UP001224775">
    <property type="component" value="Unassembled WGS sequence"/>
</dbReference>
<dbReference type="Gene3D" id="3.40.50.1240">
    <property type="entry name" value="Phosphoglycerate mutase-like"/>
    <property type="match status" value="1"/>
</dbReference>
<dbReference type="AlphaFoldDB" id="A0AAD9D8N4"/>
<name>A0AAD9D8N4_9STRA</name>
<evidence type="ECO:0000313" key="1">
    <source>
        <dbReference type="EMBL" id="KAK1738311.1"/>
    </source>
</evidence>
<protein>
    <submittedName>
        <fullName evidence="1">Phosphoglycerate mutase family protein</fullName>
    </submittedName>
</protein>